<dbReference type="PANTHER" id="PTHR43811">
    <property type="entry name" value="FKBP-TYPE PEPTIDYL-PROLYL CIS-TRANS ISOMERASE FKPA"/>
    <property type="match status" value="1"/>
</dbReference>
<evidence type="ECO:0000313" key="8">
    <source>
        <dbReference type="EMBL" id="OEU21380.1"/>
    </source>
</evidence>
<evidence type="ECO:0000256" key="3">
    <source>
        <dbReference type="ARBA" id="ARBA00023110"/>
    </source>
</evidence>
<dbReference type="AlphaFoldDB" id="A0A1E7FT76"/>
<name>A0A1E7FT76_9STRA</name>
<organism evidence="8 9">
    <name type="scientific">Fragilariopsis cylindrus CCMP1102</name>
    <dbReference type="NCBI Taxonomy" id="635003"/>
    <lineage>
        <taxon>Eukaryota</taxon>
        <taxon>Sar</taxon>
        <taxon>Stramenopiles</taxon>
        <taxon>Ochrophyta</taxon>
        <taxon>Bacillariophyta</taxon>
        <taxon>Bacillariophyceae</taxon>
        <taxon>Bacillariophycidae</taxon>
        <taxon>Bacillariales</taxon>
        <taxon>Bacillariaceae</taxon>
        <taxon>Fragilariopsis</taxon>
    </lineage>
</organism>
<dbReference type="Proteomes" id="UP000095751">
    <property type="component" value="Unassembled WGS sequence"/>
</dbReference>
<dbReference type="KEGG" id="fcy:FRACYDRAFT_216769"/>
<evidence type="ECO:0000313" key="9">
    <source>
        <dbReference type="Proteomes" id="UP000095751"/>
    </source>
</evidence>
<sequence>MSSSMQLVTHAFITTTTTNTPMTKYTSVVTTISSNKRRQRSSSRSLKLEPLFGNVQVARNGLSYEEVEIGTGRNIFPGDSILCYYVGSFKKSPFQSVTFDETDPGDPAEIVIGVGNVIPGWEIGICGDSGLDIPPMKIGGDRKLIIPAELAYGERGAGEGRIPPNTVLEFQIAILNAERKDSGVSGSTKLKGFAGLLGFFAFMLISLFVVTQNIDFLFKLL</sequence>
<dbReference type="EMBL" id="KV784354">
    <property type="protein sequence ID" value="OEU21380.1"/>
    <property type="molecule type" value="Genomic_DNA"/>
</dbReference>
<dbReference type="InterPro" id="IPR046357">
    <property type="entry name" value="PPIase_dom_sf"/>
</dbReference>
<comment type="catalytic activity">
    <reaction evidence="1 5">
        <text>[protein]-peptidylproline (omega=180) = [protein]-peptidylproline (omega=0)</text>
        <dbReference type="Rhea" id="RHEA:16237"/>
        <dbReference type="Rhea" id="RHEA-COMP:10747"/>
        <dbReference type="Rhea" id="RHEA-COMP:10748"/>
        <dbReference type="ChEBI" id="CHEBI:83833"/>
        <dbReference type="ChEBI" id="CHEBI:83834"/>
        <dbReference type="EC" id="5.2.1.8"/>
    </reaction>
</comment>
<dbReference type="SUPFAM" id="SSF54534">
    <property type="entry name" value="FKBP-like"/>
    <property type="match status" value="1"/>
</dbReference>
<dbReference type="Gene3D" id="3.10.50.40">
    <property type="match status" value="1"/>
</dbReference>
<dbReference type="PROSITE" id="PS50059">
    <property type="entry name" value="FKBP_PPIASE"/>
    <property type="match status" value="1"/>
</dbReference>
<evidence type="ECO:0000256" key="4">
    <source>
        <dbReference type="ARBA" id="ARBA00023235"/>
    </source>
</evidence>
<evidence type="ECO:0000259" key="7">
    <source>
        <dbReference type="PROSITE" id="PS50059"/>
    </source>
</evidence>
<dbReference type="Pfam" id="PF00254">
    <property type="entry name" value="FKBP_C"/>
    <property type="match status" value="1"/>
</dbReference>
<keyword evidence="6" id="KW-0472">Membrane</keyword>
<dbReference type="InterPro" id="IPR001179">
    <property type="entry name" value="PPIase_FKBP_dom"/>
</dbReference>
<dbReference type="PANTHER" id="PTHR43811:SF19">
    <property type="entry name" value="39 KDA FK506-BINDING NUCLEAR PROTEIN"/>
    <property type="match status" value="1"/>
</dbReference>
<keyword evidence="3 5" id="KW-0697">Rotamase</keyword>
<feature type="transmembrane region" description="Helical" evidence="6">
    <location>
        <begin position="193"/>
        <end position="214"/>
    </location>
</feature>
<reference evidence="8 9" key="1">
    <citation type="submission" date="2016-09" db="EMBL/GenBank/DDBJ databases">
        <title>Extensive genetic diversity and differential bi-allelic expression allows diatom success in the polar Southern Ocean.</title>
        <authorList>
            <consortium name="DOE Joint Genome Institute"/>
            <person name="Mock T."/>
            <person name="Otillar R.P."/>
            <person name="Strauss J."/>
            <person name="Dupont C."/>
            <person name="Frickenhaus S."/>
            <person name="Maumus F."/>
            <person name="Mcmullan M."/>
            <person name="Sanges R."/>
            <person name="Schmutz J."/>
            <person name="Toseland A."/>
            <person name="Valas R."/>
            <person name="Veluchamy A."/>
            <person name="Ward B.J."/>
            <person name="Allen A."/>
            <person name="Barry K."/>
            <person name="Falciatore A."/>
            <person name="Ferrante M."/>
            <person name="Fortunato A.E."/>
            <person name="Gloeckner G."/>
            <person name="Gruber A."/>
            <person name="Hipkin R."/>
            <person name="Janech M."/>
            <person name="Kroth P."/>
            <person name="Leese F."/>
            <person name="Lindquist E."/>
            <person name="Lyon B.R."/>
            <person name="Martin J."/>
            <person name="Mayer C."/>
            <person name="Parker M."/>
            <person name="Quesneville H."/>
            <person name="Raymond J."/>
            <person name="Uhlig C."/>
            <person name="Valentin K.U."/>
            <person name="Worden A.Z."/>
            <person name="Armbrust E.V."/>
            <person name="Bowler C."/>
            <person name="Green B."/>
            <person name="Moulton V."/>
            <person name="Van Oosterhout C."/>
            <person name="Grigoriev I."/>
        </authorList>
    </citation>
    <scope>NUCLEOTIDE SEQUENCE [LARGE SCALE GENOMIC DNA]</scope>
    <source>
        <strain evidence="8 9">CCMP1102</strain>
    </source>
</reference>
<dbReference type="InParanoid" id="A0A1E7FT76"/>
<evidence type="ECO:0000256" key="5">
    <source>
        <dbReference type="PROSITE-ProRule" id="PRU00277"/>
    </source>
</evidence>
<dbReference type="EC" id="5.2.1.8" evidence="2 5"/>
<gene>
    <name evidence="8" type="ORF">FRACYDRAFT_216769</name>
</gene>
<keyword evidence="6" id="KW-0812">Transmembrane</keyword>
<evidence type="ECO:0000256" key="1">
    <source>
        <dbReference type="ARBA" id="ARBA00000971"/>
    </source>
</evidence>
<evidence type="ECO:0000256" key="6">
    <source>
        <dbReference type="SAM" id="Phobius"/>
    </source>
</evidence>
<feature type="domain" description="PPIase FKBP-type" evidence="7">
    <location>
        <begin position="78"/>
        <end position="178"/>
    </location>
</feature>
<dbReference type="GO" id="GO:0003755">
    <property type="term" value="F:peptidyl-prolyl cis-trans isomerase activity"/>
    <property type="evidence" value="ECO:0007669"/>
    <property type="project" value="UniProtKB-KW"/>
</dbReference>
<evidence type="ECO:0000256" key="2">
    <source>
        <dbReference type="ARBA" id="ARBA00013194"/>
    </source>
</evidence>
<dbReference type="OrthoDB" id="1902587at2759"/>
<proteinExistence type="predicted"/>
<keyword evidence="4 5" id="KW-0413">Isomerase</keyword>
<accession>A0A1E7FT76</accession>
<keyword evidence="6" id="KW-1133">Transmembrane helix</keyword>
<protein>
    <recommendedName>
        <fullName evidence="2 5">peptidylprolyl isomerase</fullName>
        <ecNumber evidence="2 5">5.2.1.8</ecNumber>
    </recommendedName>
</protein>
<keyword evidence="9" id="KW-1185">Reference proteome</keyword>